<dbReference type="PANTHER" id="PTHR46148:SF44">
    <property type="entry name" value="GAG-POL POLYPROTEIN"/>
    <property type="match status" value="1"/>
</dbReference>
<dbReference type="AlphaFoldDB" id="A0A5B6VNP2"/>
<dbReference type="InterPro" id="IPR056924">
    <property type="entry name" value="SH3_Tf2-1"/>
</dbReference>
<comment type="caution">
    <text evidence="2">The sequence shown here is derived from an EMBL/GenBank/DDBJ whole genome shotgun (WGS) entry which is preliminary data.</text>
</comment>
<gene>
    <name evidence="2" type="ORF">EPI10_016464</name>
</gene>
<dbReference type="EMBL" id="SMMG02000006">
    <property type="protein sequence ID" value="KAA3470780.1"/>
    <property type="molecule type" value="Genomic_DNA"/>
</dbReference>
<dbReference type="OrthoDB" id="1939135at2759"/>
<feature type="domain" description="Tf2-1-like SH3-like" evidence="1">
    <location>
        <begin position="48"/>
        <end position="113"/>
    </location>
</feature>
<keyword evidence="3" id="KW-1185">Reference proteome</keyword>
<reference evidence="3" key="1">
    <citation type="journal article" date="2019" name="Plant Biotechnol. J.">
        <title>Genome sequencing of the Australian wild diploid species Gossypium australe highlights disease resistance and delayed gland morphogenesis.</title>
        <authorList>
            <person name="Cai Y."/>
            <person name="Cai X."/>
            <person name="Wang Q."/>
            <person name="Wang P."/>
            <person name="Zhang Y."/>
            <person name="Cai C."/>
            <person name="Xu Y."/>
            <person name="Wang K."/>
            <person name="Zhou Z."/>
            <person name="Wang C."/>
            <person name="Geng S."/>
            <person name="Li B."/>
            <person name="Dong Q."/>
            <person name="Hou Y."/>
            <person name="Wang H."/>
            <person name="Ai P."/>
            <person name="Liu Z."/>
            <person name="Yi F."/>
            <person name="Sun M."/>
            <person name="An G."/>
            <person name="Cheng J."/>
            <person name="Zhang Y."/>
            <person name="Shi Q."/>
            <person name="Xie Y."/>
            <person name="Shi X."/>
            <person name="Chang Y."/>
            <person name="Huang F."/>
            <person name="Chen Y."/>
            <person name="Hong S."/>
            <person name="Mi L."/>
            <person name="Sun Q."/>
            <person name="Zhang L."/>
            <person name="Zhou B."/>
            <person name="Peng R."/>
            <person name="Zhang X."/>
            <person name="Liu F."/>
        </authorList>
    </citation>
    <scope>NUCLEOTIDE SEQUENCE [LARGE SCALE GENOMIC DNA]</scope>
    <source>
        <strain evidence="3">cv. PA1801</strain>
    </source>
</reference>
<organism evidence="2 3">
    <name type="scientific">Gossypium australe</name>
    <dbReference type="NCBI Taxonomy" id="47621"/>
    <lineage>
        <taxon>Eukaryota</taxon>
        <taxon>Viridiplantae</taxon>
        <taxon>Streptophyta</taxon>
        <taxon>Embryophyta</taxon>
        <taxon>Tracheophyta</taxon>
        <taxon>Spermatophyta</taxon>
        <taxon>Magnoliopsida</taxon>
        <taxon>eudicotyledons</taxon>
        <taxon>Gunneridae</taxon>
        <taxon>Pentapetalae</taxon>
        <taxon>rosids</taxon>
        <taxon>malvids</taxon>
        <taxon>Malvales</taxon>
        <taxon>Malvaceae</taxon>
        <taxon>Malvoideae</taxon>
        <taxon>Gossypium</taxon>
    </lineage>
</organism>
<evidence type="ECO:0000313" key="3">
    <source>
        <dbReference type="Proteomes" id="UP000325315"/>
    </source>
</evidence>
<dbReference type="PANTHER" id="PTHR46148">
    <property type="entry name" value="CHROMO DOMAIN-CONTAINING PROTEIN"/>
    <property type="match status" value="1"/>
</dbReference>
<evidence type="ECO:0000259" key="1">
    <source>
        <dbReference type="Pfam" id="PF24626"/>
    </source>
</evidence>
<dbReference type="Pfam" id="PF24626">
    <property type="entry name" value="SH3_Tf2-1"/>
    <property type="match status" value="1"/>
</dbReference>
<proteinExistence type="predicted"/>
<protein>
    <submittedName>
        <fullName evidence="2">DNA/RNA polymerases superfamily protein</fullName>
    </submittedName>
</protein>
<accession>A0A5B6VNP2</accession>
<evidence type="ECO:0000313" key="2">
    <source>
        <dbReference type="EMBL" id="KAA3470780.1"/>
    </source>
</evidence>
<dbReference type="Proteomes" id="UP000325315">
    <property type="component" value="Unassembled WGS sequence"/>
</dbReference>
<name>A0A5B6VNP2_9ROSI</name>
<sequence length="188" mass="22120">MAPFEALYDLVHEIEDKAKLICEQLKDASNRQKSYVDLRRRDIKNQVGDKVFLKVSPWKKVLRFGKKSKLSLRFIGPYEVIEEIGPVAYYLLLLLELERIHDVFHVSMFRRYRSNPSHIVPIKKIEVRSGLSYEEEPVAILDREVKLLHSKTVPLVKVLWCNQKTVEATRESEDIMRRQYPYLFDSGA</sequence>